<reference evidence="2" key="1">
    <citation type="journal article" date="2012" name="Nat. Biotechnol.">
        <title>Draft genome sequence of pigeonpea (Cajanus cajan), an orphan legume crop of resource-poor farmers.</title>
        <authorList>
            <person name="Varshney R.K."/>
            <person name="Chen W."/>
            <person name="Li Y."/>
            <person name="Bharti A.K."/>
            <person name="Saxena R.K."/>
            <person name="Schlueter J.A."/>
            <person name="Donoghue M.T."/>
            <person name="Azam S."/>
            <person name="Fan G."/>
            <person name="Whaley A.M."/>
            <person name="Farmer A.D."/>
            <person name="Sheridan J."/>
            <person name="Iwata A."/>
            <person name="Tuteja R."/>
            <person name="Penmetsa R.V."/>
            <person name="Wu W."/>
            <person name="Upadhyaya H.D."/>
            <person name="Yang S.P."/>
            <person name="Shah T."/>
            <person name="Saxena K.B."/>
            <person name="Michael T."/>
            <person name="McCombie W.R."/>
            <person name="Yang B."/>
            <person name="Zhang G."/>
            <person name="Yang H."/>
            <person name="Wang J."/>
            <person name="Spillane C."/>
            <person name="Cook D.R."/>
            <person name="May G.D."/>
            <person name="Xu X."/>
            <person name="Jackson S.A."/>
        </authorList>
    </citation>
    <scope>NUCLEOTIDE SEQUENCE [LARGE SCALE GENOMIC DNA]</scope>
</reference>
<accession>A0A151REP4</accession>
<sequence>MQEVVPEEQTLSPQEPMPLRKSTRERRSAIPDDYIVFLQEHEAGIGLMEDDPINFHQAMESSN</sequence>
<gene>
    <name evidence="2" type="ORF">KK1_037682</name>
</gene>
<proteinExistence type="predicted"/>
<evidence type="ECO:0000313" key="2">
    <source>
        <dbReference type="EMBL" id="KYP40967.1"/>
    </source>
</evidence>
<evidence type="ECO:0000256" key="1">
    <source>
        <dbReference type="SAM" id="MobiDB-lite"/>
    </source>
</evidence>
<dbReference type="AlphaFoldDB" id="A0A151REP4"/>
<evidence type="ECO:0000313" key="3">
    <source>
        <dbReference type="Proteomes" id="UP000075243"/>
    </source>
</evidence>
<organism evidence="2 3">
    <name type="scientific">Cajanus cajan</name>
    <name type="common">Pigeon pea</name>
    <name type="synonym">Cajanus indicus</name>
    <dbReference type="NCBI Taxonomy" id="3821"/>
    <lineage>
        <taxon>Eukaryota</taxon>
        <taxon>Viridiplantae</taxon>
        <taxon>Streptophyta</taxon>
        <taxon>Embryophyta</taxon>
        <taxon>Tracheophyta</taxon>
        <taxon>Spermatophyta</taxon>
        <taxon>Magnoliopsida</taxon>
        <taxon>eudicotyledons</taxon>
        <taxon>Gunneridae</taxon>
        <taxon>Pentapetalae</taxon>
        <taxon>rosids</taxon>
        <taxon>fabids</taxon>
        <taxon>Fabales</taxon>
        <taxon>Fabaceae</taxon>
        <taxon>Papilionoideae</taxon>
        <taxon>50 kb inversion clade</taxon>
        <taxon>NPAAA clade</taxon>
        <taxon>indigoferoid/millettioid clade</taxon>
        <taxon>Phaseoleae</taxon>
        <taxon>Cajanus</taxon>
    </lineage>
</organism>
<keyword evidence="3" id="KW-1185">Reference proteome</keyword>
<protein>
    <submittedName>
        <fullName evidence="2">Uncharacterized protein</fullName>
    </submittedName>
</protein>
<name>A0A151REP4_CAJCA</name>
<dbReference type="Proteomes" id="UP000075243">
    <property type="component" value="Unassembled WGS sequence"/>
</dbReference>
<dbReference type="EMBL" id="KQ483802">
    <property type="protein sequence ID" value="KYP40967.1"/>
    <property type="molecule type" value="Genomic_DNA"/>
</dbReference>
<feature type="region of interest" description="Disordered" evidence="1">
    <location>
        <begin position="1"/>
        <end position="28"/>
    </location>
</feature>
<dbReference type="Gramene" id="C.cajan_40171.t">
    <property type="protein sequence ID" value="C.cajan_40171.t.cds1"/>
    <property type="gene ID" value="C.cajan_40171"/>
</dbReference>